<evidence type="ECO:0000256" key="7">
    <source>
        <dbReference type="ARBA" id="ARBA00023157"/>
    </source>
</evidence>
<dbReference type="PANTHER" id="PTHR13172">
    <property type="entry name" value="MITOCHONDRIAL IMPORT INNER MEMBRANE TRANSLOCASE SUBUNIT TIM9B"/>
    <property type="match status" value="1"/>
</dbReference>
<evidence type="ECO:0000256" key="1">
    <source>
        <dbReference type="ARBA" id="ARBA00022448"/>
    </source>
</evidence>
<keyword evidence="2" id="KW-0479">Metal-binding</keyword>
<evidence type="ECO:0000256" key="2">
    <source>
        <dbReference type="ARBA" id="ARBA00022723"/>
    </source>
</evidence>
<dbReference type="GO" id="GO:0046872">
    <property type="term" value="F:metal ion binding"/>
    <property type="evidence" value="ECO:0007669"/>
    <property type="project" value="UniProtKB-KW"/>
</dbReference>
<dbReference type="GO" id="GO:0015031">
    <property type="term" value="P:protein transport"/>
    <property type="evidence" value="ECO:0007669"/>
    <property type="project" value="UniProtKB-KW"/>
</dbReference>
<keyword evidence="4 8" id="KW-0653">Protein transport</keyword>
<dbReference type="Gene3D" id="1.10.287.810">
    <property type="entry name" value="Mitochondrial import inner membrane translocase subunit tim13 like domains"/>
    <property type="match status" value="1"/>
</dbReference>
<evidence type="ECO:0000313" key="10">
    <source>
        <dbReference type="EMBL" id="CAJ1952915.1"/>
    </source>
</evidence>
<keyword evidence="6 8" id="KW-0496">Mitochondrion</keyword>
<dbReference type="AlphaFoldDB" id="A0AAD2FTV4"/>
<dbReference type="Proteomes" id="UP001295423">
    <property type="component" value="Unassembled WGS sequence"/>
</dbReference>
<evidence type="ECO:0000313" key="11">
    <source>
        <dbReference type="Proteomes" id="UP001295423"/>
    </source>
</evidence>
<organism evidence="10 11">
    <name type="scientific">Cylindrotheca closterium</name>
    <dbReference type="NCBI Taxonomy" id="2856"/>
    <lineage>
        <taxon>Eukaryota</taxon>
        <taxon>Sar</taxon>
        <taxon>Stramenopiles</taxon>
        <taxon>Ochrophyta</taxon>
        <taxon>Bacillariophyta</taxon>
        <taxon>Bacillariophyceae</taxon>
        <taxon>Bacillariophycidae</taxon>
        <taxon>Bacillariales</taxon>
        <taxon>Bacillariaceae</taxon>
        <taxon>Cylindrotheca</taxon>
    </lineage>
</organism>
<comment type="subcellular location">
    <subcellularLocation>
        <location evidence="8">Mitochondrion inner membrane</location>
        <topology evidence="8">Peripheral membrane protein</topology>
        <orientation evidence="8">Intermembrane side</orientation>
    </subcellularLocation>
</comment>
<keyword evidence="11" id="KW-1185">Reference proteome</keyword>
<dbReference type="InterPro" id="IPR050673">
    <property type="entry name" value="Mito_inner_translocase_sub"/>
</dbReference>
<evidence type="ECO:0000256" key="8">
    <source>
        <dbReference type="RuleBase" id="RU367043"/>
    </source>
</evidence>
<evidence type="ECO:0000259" key="9">
    <source>
        <dbReference type="Pfam" id="PF02953"/>
    </source>
</evidence>
<comment type="subunit">
    <text evidence="8">Heterohexamer.</text>
</comment>
<evidence type="ECO:0000256" key="3">
    <source>
        <dbReference type="ARBA" id="ARBA00022833"/>
    </source>
</evidence>
<keyword evidence="3" id="KW-0862">Zinc</keyword>
<dbReference type="InterPro" id="IPR035427">
    <property type="entry name" value="Tim10-like_dom_sf"/>
</dbReference>
<reference evidence="10" key="1">
    <citation type="submission" date="2023-08" db="EMBL/GenBank/DDBJ databases">
        <authorList>
            <person name="Audoor S."/>
            <person name="Bilcke G."/>
        </authorList>
    </citation>
    <scope>NUCLEOTIDE SEQUENCE</scope>
</reference>
<feature type="domain" description="Tim10-like" evidence="9">
    <location>
        <begin position="19"/>
        <end position="79"/>
    </location>
</feature>
<comment type="domain">
    <text evidence="8">The twin CX3C motif contains 4 conserved Cys residues that form 2 disulfide bonds in the mitochondrial intermembrane space.</text>
</comment>
<keyword evidence="8" id="KW-0472">Membrane</keyword>
<dbReference type="Pfam" id="PF02953">
    <property type="entry name" value="zf-Tim10_DDP"/>
    <property type="match status" value="1"/>
</dbReference>
<keyword evidence="7 8" id="KW-1015">Disulfide bond</keyword>
<name>A0AAD2FTV4_9STRA</name>
<keyword evidence="1 8" id="KW-0813">Transport</keyword>
<comment type="caution">
    <text evidence="10">The sequence shown here is derived from an EMBL/GenBank/DDBJ whole genome shotgun (WGS) entry which is preliminary data.</text>
</comment>
<dbReference type="SUPFAM" id="SSF144122">
    <property type="entry name" value="Tim10-like"/>
    <property type="match status" value="1"/>
</dbReference>
<proteinExistence type="inferred from homology"/>
<comment type="function">
    <text evidence="8">Mitochondrial intermembrane chaperone that participates in the import and insertion of some multi-pass transmembrane proteins into the mitochondrial inner membrane. Also required for the transfer of beta-barrel precursors from the TOM complex to the sorting and assembly machinery (SAM complex) of the outer membrane. Acts as a chaperone-like protein that protects the hydrophobic precursors from aggregation and guide them through the mitochondrial intermembrane space.</text>
</comment>
<evidence type="ECO:0000256" key="4">
    <source>
        <dbReference type="ARBA" id="ARBA00022927"/>
    </source>
</evidence>
<keyword evidence="8" id="KW-0999">Mitochondrion inner membrane</keyword>
<comment type="similarity">
    <text evidence="8">Belongs to the small Tim family.</text>
</comment>
<keyword evidence="8" id="KW-0143">Chaperone</keyword>
<sequence length="96" mass="10959">MEAVQNLPPHQQQEFMKHLEQMQLKDSLVMYNTLVTRCFDGCVSSFRSKTLDKSETSCLENCAARYIKMTQRVGLRFAEHQAMQQKKAADAAAGQM</sequence>
<evidence type="ECO:0000256" key="6">
    <source>
        <dbReference type="ARBA" id="ARBA00023128"/>
    </source>
</evidence>
<gene>
    <name evidence="10" type="ORF">CYCCA115_LOCUS13780</name>
</gene>
<accession>A0AAD2FTV4</accession>
<dbReference type="InterPro" id="IPR004217">
    <property type="entry name" value="Tim10-like"/>
</dbReference>
<dbReference type="GO" id="GO:0005743">
    <property type="term" value="C:mitochondrial inner membrane"/>
    <property type="evidence" value="ECO:0007669"/>
    <property type="project" value="UniProtKB-SubCell"/>
</dbReference>
<evidence type="ECO:0000256" key="5">
    <source>
        <dbReference type="ARBA" id="ARBA00023010"/>
    </source>
</evidence>
<keyword evidence="5 8" id="KW-0811">Translocation</keyword>
<protein>
    <recommendedName>
        <fullName evidence="8">Mitochondrial import inner membrane translocase subunit</fullName>
    </recommendedName>
</protein>
<dbReference type="EMBL" id="CAKOGP040001814">
    <property type="protein sequence ID" value="CAJ1952915.1"/>
    <property type="molecule type" value="Genomic_DNA"/>
</dbReference>